<dbReference type="SUPFAM" id="SSF48452">
    <property type="entry name" value="TPR-like"/>
    <property type="match status" value="1"/>
</dbReference>
<dbReference type="Proteomes" id="UP001501788">
    <property type="component" value="Unassembled WGS sequence"/>
</dbReference>
<dbReference type="InterPro" id="IPR010323">
    <property type="entry name" value="DUF924"/>
</dbReference>
<reference evidence="2" key="1">
    <citation type="journal article" date="2019" name="Int. J. Syst. Evol. Microbiol.">
        <title>The Global Catalogue of Microorganisms (GCM) 10K type strain sequencing project: providing services to taxonomists for standard genome sequencing and annotation.</title>
        <authorList>
            <consortium name="The Broad Institute Genomics Platform"/>
            <consortium name="The Broad Institute Genome Sequencing Center for Infectious Disease"/>
            <person name="Wu L."/>
            <person name="Ma J."/>
        </authorList>
    </citation>
    <scope>NUCLEOTIDE SEQUENCE [LARGE SCALE GENOMIC DNA]</scope>
    <source>
        <strain evidence="2">JCM 31890</strain>
    </source>
</reference>
<accession>A0ABP8L0L9</accession>
<organism evidence="1 2">
    <name type="scientific">Acidovorax lacteus</name>
    <dbReference type="NCBI Taxonomy" id="1924988"/>
    <lineage>
        <taxon>Bacteria</taxon>
        <taxon>Pseudomonadati</taxon>
        <taxon>Pseudomonadota</taxon>
        <taxon>Betaproteobacteria</taxon>
        <taxon>Burkholderiales</taxon>
        <taxon>Comamonadaceae</taxon>
        <taxon>Acidovorax</taxon>
    </lineage>
</organism>
<keyword evidence="2" id="KW-1185">Reference proteome</keyword>
<name>A0ABP8L0L9_9BURK</name>
<evidence type="ECO:0000313" key="1">
    <source>
        <dbReference type="EMBL" id="GAA4419776.1"/>
    </source>
</evidence>
<protein>
    <submittedName>
        <fullName evidence="1">DUF924 family protein</fullName>
    </submittedName>
</protein>
<dbReference type="EMBL" id="BAABEX010000005">
    <property type="protein sequence ID" value="GAA4419776.1"/>
    <property type="molecule type" value="Genomic_DNA"/>
</dbReference>
<dbReference type="Gene3D" id="1.20.58.320">
    <property type="entry name" value="TPR-like"/>
    <property type="match status" value="1"/>
</dbReference>
<dbReference type="Pfam" id="PF06041">
    <property type="entry name" value="DUF924"/>
    <property type="match status" value="1"/>
</dbReference>
<proteinExistence type="predicted"/>
<sequence length="192" mass="21669">MSPHPNSPLPMPLEAPSAVLHFWFTELAAQQHFAKDAALDETIRSRFGPTLEAAARCELFAWRATPEGRLAEILVLDQFSRNVWRDTPRAFAQDALALALAQELVARGQDQRLPTAQRVFAYMPYMHSESAAIHQEALALFAQPGMENNLDFERRHKAIIDRFGRYPHRNAILGRTSTPEEWAFLSEPGSGF</sequence>
<gene>
    <name evidence="1" type="ORF">GCM10023090_06550</name>
</gene>
<dbReference type="InterPro" id="IPR011990">
    <property type="entry name" value="TPR-like_helical_dom_sf"/>
</dbReference>
<comment type="caution">
    <text evidence="1">The sequence shown here is derived from an EMBL/GenBank/DDBJ whole genome shotgun (WGS) entry which is preliminary data.</text>
</comment>
<dbReference type="Gene3D" id="1.25.40.10">
    <property type="entry name" value="Tetratricopeptide repeat domain"/>
    <property type="match status" value="1"/>
</dbReference>
<evidence type="ECO:0000313" key="2">
    <source>
        <dbReference type="Proteomes" id="UP001501788"/>
    </source>
</evidence>